<dbReference type="AlphaFoldDB" id="A0A0H2LTJ1"/>
<protein>
    <submittedName>
        <fullName evidence="2">Succinyl-CoA:(R)-benzylsuccinate CoA-transferase subunit BbsF</fullName>
        <ecNumber evidence="2">2.8.3.15</ecNumber>
    </submittedName>
</protein>
<name>A0A0H2LTJ1_VARPD</name>
<proteinExistence type="predicted"/>
<dbReference type="PANTHER" id="PTHR48207:SF3">
    <property type="entry name" value="SUCCINATE--HYDROXYMETHYLGLUTARATE COA-TRANSFERASE"/>
    <property type="match status" value="1"/>
</dbReference>
<dbReference type="InterPro" id="IPR044855">
    <property type="entry name" value="CoA-Trfase_III_dom3_sf"/>
</dbReference>
<accession>A0A0H2LTJ1</accession>
<dbReference type="InterPro" id="IPR023606">
    <property type="entry name" value="CoA-Trfase_III_dom_1_sf"/>
</dbReference>
<reference evidence="2 3" key="1">
    <citation type="submission" date="2015-03" db="EMBL/GenBank/DDBJ databases">
        <title>Genome sequence of Variovorax paradoxus TBEA6.</title>
        <authorList>
            <person name="Poehlein A."/>
            <person name="Schuldes J."/>
            <person name="Wuebbeler J.H."/>
            <person name="Hiessl S."/>
            <person name="Steinbuechel A."/>
            <person name="Daniel R."/>
        </authorList>
    </citation>
    <scope>NUCLEOTIDE SEQUENCE [LARGE SCALE GENOMIC DNA]</scope>
    <source>
        <strain evidence="2 3">TBEA6</strain>
    </source>
</reference>
<dbReference type="GO" id="GO:0033877">
    <property type="term" value="F:succinyl-CoA:(R)-benzylsuccinate CoA-transferase activity"/>
    <property type="evidence" value="ECO:0007669"/>
    <property type="project" value="UniProtKB-EC"/>
</dbReference>
<gene>
    <name evidence="2" type="primary">bbsF4</name>
    <name evidence="2" type="ORF">VPARA_52640</name>
</gene>
<dbReference type="RefSeq" id="WP_047786619.1">
    <property type="nucleotide sequence ID" value="NZ_JZWI01000032.1"/>
</dbReference>
<dbReference type="EC" id="2.8.3.15" evidence="2"/>
<evidence type="ECO:0000256" key="1">
    <source>
        <dbReference type="ARBA" id="ARBA00022679"/>
    </source>
</evidence>
<dbReference type="EMBL" id="JZWI01000032">
    <property type="protein sequence ID" value="KLN53578.1"/>
    <property type="molecule type" value="Genomic_DNA"/>
</dbReference>
<organism evidence="2 3">
    <name type="scientific">Variovorax paradoxus</name>
    <dbReference type="NCBI Taxonomy" id="34073"/>
    <lineage>
        <taxon>Bacteria</taxon>
        <taxon>Pseudomonadati</taxon>
        <taxon>Pseudomonadota</taxon>
        <taxon>Betaproteobacteria</taxon>
        <taxon>Burkholderiales</taxon>
        <taxon>Comamonadaceae</taxon>
        <taxon>Variovorax</taxon>
    </lineage>
</organism>
<evidence type="ECO:0000313" key="2">
    <source>
        <dbReference type="EMBL" id="KLN53578.1"/>
    </source>
</evidence>
<dbReference type="Proteomes" id="UP000035170">
    <property type="component" value="Unassembled WGS sequence"/>
</dbReference>
<dbReference type="SUPFAM" id="SSF89796">
    <property type="entry name" value="CoA-transferase family III (CaiB/BaiF)"/>
    <property type="match status" value="1"/>
</dbReference>
<dbReference type="PANTHER" id="PTHR48207">
    <property type="entry name" value="SUCCINATE--HYDROXYMETHYLGLUTARATE COA-TRANSFERASE"/>
    <property type="match status" value="1"/>
</dbReference>
<dbReference type="Pfam" id="PF02515">
    <property type="entry name" value="CoA_transf_3"/>
    <property type="match status" value="1"/>
</dbReference>
<dbReference type="InterPro" id="IPR003673">
    <property type="entry name" value="CoA-Trfase_fam_III"/>
</dbReference>
<evidence type="ECO:0000313" key="3">
    <source>
        <dbReference type="Proteomes" id="UP000035170"/>
    </source>
</evidence>
<keyword evidence="1 2" id="KW-0808">Transferase</keyword>
<sequence>MRGALSGIRVVDLSRVLAGPMCAQMLADHGAHVIKVEPPGGDDTRTLGPPFDRHGDASYFGAINRGKECISIDLSKPQGRRVLERLLENADVLIENFLPGTLEKWGIPYDGWIKERFPRLIHCSISGFGADGPLGGLPGYDAVLQAMCGLMSINGEPASGPTRIGVPIVDHLTAYTALSGILLALQSRHASGRGQQVEATLFDAALSLLVPHAANYFESHQEPGLLGSAHPNIAPYDRFACGDGEIFLGIMNRGQFEKFCAVVERPDLALDQRFSSNGKRLEHRHALRAEIERAIGHRERKWLCDVLMKAGVPAAPVHSVSEAFAQPHAKHREMVYARDGHKGIGLPTRLRGTPGSPGASPRPFNSGAVCVLNSLGFTALEIDQLFADGIVPVPKLDAGHAAQA</sequence>
<dbReference type="Gene3D" id="3.40.50.10540">
    <property type="entry name" value="Crotonobetainyl-coa:carnitine coa-transferase, domain 1"/>
    <property type="match status" value="1"/>
</dbReference>
<comment type="caution">
    <text evidence="2">The sequence shown here is derived from an EMBL/GenBank/DDBJ whole genome shotgun (WGS) entry which is preliminary data.</text>
</comment>
<dbReference type="InterPro" id="IPR050483">
    <property type="entry name" value="CoA-transferase_III_domain"/>
</dbReference>
<dbReference type="Gene3D" id="3.30.1540.10">
    <property type="entry name" value="formyl-coa transferase, domain 3"/>
    <property type="match status" value="1"/>
</dbReference>
<dbReference type="PATRIC" id="fig|34073.19.peg.5380"/>
<keyword evidence="3" id="KW-1185">Reference proteome</keyword>